<dbReference type="AlphaFoldDB" id="A0A7S4A5Q9"/>
<feature type="compositionally biased region" description="Basic and acidic residues" evidence="1">
    <location>
        <begin position="157"/>
        <end position="173"/>
    </location>
</feature>
<name>A0A7S4A5Q9_9STRA</name>
<protein>
    <submittedName>
        <fullName evidence="2">Uncharacterized protein</fullName>
    </submittedName>
</protein>
<dbReference type="PANTHER" id="PTHR28348:SF1">
    <property type="entry name" value="UPF0193 PROTEIN EVG1"/>
    <property type="match status" value="1"/>
</dbReference>
<dbReference type="InterPro" id="IPR007914">
    <property type="entry name" value="UPF0193"/>
</dbReference>
<feature type="region of interest" description="Disordered" evidence="1">
    <location>
        <begin position="31"/>
        <end position="76"/>
    </location>
</feature>
<sequence length="243" mass="27562">MAQNKAWQAFDTSTEAGRMLKKLYGSSAGHPNIAYPKLTTKPRKQMPKFIPGGAKLDATDARSNSHRREKASTVEPWRKKYARPTYKPIDFVARKRNTAAIDEILEDMSMRNAAYRPPRVNGSSTDAEKARLQEIAQFGGGKALPDEMTLGKTTLPSERRAQALEEARVEREWRKRRGLTEEPAAAAPEPKSLETQQIEQISREIEDRAAFLEEAKAMGLKGEPIKRVEFEISTRKHELERRM</sequence>
<reference evidence="2" key="1">
    <citation type="submission" date="2021-01" db="EMBL/GenBank/DDBJ databases">
        <authorList>
            <person name="Corre E."/>
            <person name="Pelletier E."/>
            <person name="Niang G."/>
            <person name="Scheremetjew M."/>
            <person name="Finn R."/>
            <person name="Kale V."/>
            <person name="Holt S."/>
            <person name="Cochrane G."/>
            <person name="Meng A."/>
            <person name="Brown T."/>
            <person name="Cohen L."/>
        </authorList>
    </citation>
    <scope>NUCLEOTIDE SEQUENCE</scope>
    <source>
        <strain evidence="2">CCMP1756</strain>
    </source>
</reference>
<dbReference type="Pfam" id="PF05250">
    <property type="entry name" value="UPF0193"/>
    <property type="match status" value="1"/>
</dbReference>
<organism evidence="2">
    <name type="scientific">Pelagomonas calceolata</name>
    <dbReference type="NCBI Taxonomy" id="35677"/>
    <lineage>
        <taxon>Eukaryota</taxon>
        <taxon>Sar</taxon>
        <taxon>Stramenopiles</taxon>
        <taxon>Ochrophyta</taxon>
        <taxon>Pelagophyceae</taxon>
        <taxon>Pelagomonadales</taxon>
        <taxon>Pelagomonadaceae</taxon>
        <taxon>Pelagomonas</taxon>
    </lineage>
</organism>
<dbReference type="PANTHER" id="PTHR28348">
    <property type="entry name" value="UPF0193 PROTEIN EVG1"/>
    <property type="match status" value="1"/>
</dbReference>
<proteinExistence type="predicted"/>
<evidence type="ECO:0000256" key="1">
    <source>
        <dbReference type="SAM" id="MobiDB-lite"/>
    </source>
</evidence>
<dbReference type="EMBL" id="HBIW01023264">
    <property type="protein sequence ID" value="CAE0704618.1"/>
    <property type="molecule type" value="Transcribed_RNA"/>
</dbReference>
<gene>
    <name evidence="2" type="ORF">PCAL00307_LOCUS20066</name>
</gene>
<accession>A0A7S4A5Q9</accession>
<evidence type="ECO:0000313" key="2">
    <source>
        <dbReference type="EMBL" id="CAE0704618.1"/>
    </source>
</evidence>
<feature type="region of interest" description="Disordered" evidence="1">
    <location>
        <begin position="138"/>
        <end position="197"/>
    </location>
</feature>
<feature type="compositionally biased region" description="Low complexity" evidence="1">
    <location>
        <begin position="181"/>
        <end position="190"/>
    </location>
</feature>